<evidence type="ECO:0000313" key="2">
    <source>
        <dbReference type="Proteomes" id="UP000217768"/>
    </source>
</evidence>
<dbReference type="Proteomes" id="UP000217768">
    <property type="component" value="Unassembled WGS sequence"/>
</dbReference>
<organism evidence="1 2">
    <name type="scientific">Mycobacterium avium</name>
    <dbReference type="NCBI Taxonomy" id="1764"/>
    <lineage>
        <taxon>Bacteria</taxon>
        <taxon>Bacillati</taxon>
        <taxon>Actinomycetota</taxon>
        <taxon>Actinomycetes</taxon>
        <taxon>Mycobacteriales</taxon>
        <taxon>Mycobacteriaceae</taxon>
        <taxon>Mycobacterium</taxon>
        <taxon>Mycobacterium avium complex (MAC)</taxon>
    </lineage>
</organism>
<sequence length="90" mass="9705">MVDLSLLITNPDDAFRRDEVAMRVKNEGLVFRGQVPGRLHAWAQSAAGGWLALVSCEVPTGNGRGKLAMSQWCPARAVRPAGTDNDQGSR</sequence>
<name>A0A2A2ZAA5_MYCAV</name>
<dbReference type="EMBL" id="NSFD01000068">
    <property type="protein sequence ID" value="PBA23487.1"/>
    <property type="molecule type" value="Genomic_DNA"/>
</dbReference>
<reference evidence="1 2" key="1">
    <citation type="submission" date="2017-08" db="EMBL/GenBank/DDBJ databases">
        <title>Phylogenetic analysis of Mycobacterium avium complex whole genomes.</title>
        <authorList>
            <person name="Caverly L.J."/>
            <person name="Spilker T."/>
            <person name="Lipuma J."/>
        </authorList>
    </citation>
    <scope>NUCLEOTIDE SEQUENCE [LARGE SCALE GENOMIC DNA]</scope>
    <source>
        <strain evidence="1 2">FLAC0165</strain>
    </source>
</reference>
<protein>
    <submittedName>
        <fullName evidence="1">Uncharacterized protein</fullName>
    </submittedName>
</protein>
<gene>
    <name evidence="1" type="ORF">CKJ66_28370</name>
</gene>
<proteinExistence type="predicted"/>
<accession>A0A2A2ZAA5</accession>
<dbReference type="AlphaFoldDB" id="A0A2A2ZAA5"/>
<evidence type="ECO:0000313" key="1">
    <source>
        <dbReference type="EMBL" id="PBA23487.1"/>
    </source>
</evidence>
<comment type="caution">
    <text evidence="1">The sequence shown here is derived from an EMBL/GenBank/DDBJ whole genome shotgun (WGS) entry which is preliminary data.</text>
</comment>